<reference evidence="1" key="2">
    <citation type="submission" date="2011-02" db="EMBL/GenBank/DDBJ databases">
        <authorList>
            <person name="MacLean D."/>
        </authorList>
    </citation>
    <scope>NUCLEOTIDE SEQUENCE</scope>
</reference>
<reference evidence="1" key="1">
    <citation type="journal article" date="2011" name="PLoS Biol.">
        <title>Gene gain and loss during evolution of obligate parasitism in the white rust pathogen of Arabidopsis thaliana.</title>
        <authorList>
            <person name="Kemen E."/>
            <person name="Gardiner A."/>
            <person name="Schultz-Larsen T."/>
            <person name="Kemen A.C."/>
            <person name="Balmuth A.L."/>
            <person name="Robert-Seilaniantz A."/>
            <person name="Bailey K."/>
            <person name="Holub E."/>
            <person name="Studholme D.J."/>
            <person name="Maclean D."/>
            <person name="Jones J.D."/>
        </authorList>
    </citation>
    <scope>NUCLEOTIDE SEQUENCE</scope>
</reference>
<dbReference type="EMBL" id="FR824370">
    <property type="protein sequence ID" value="CCA25837.1"/>
    <property type="molecule type" value="Genomic_DNA"/>
</dbReference>
<evidence type="ECO:0000313" key="1">
    <source>
        <dbReference type="EMBL" id="CCA25837.1"/>
    </source>
</evidence>
<dbReference type="AlphaFoldDB" id="F0WWL3"/>
<dbReference type="HOGENOM" id="CLU_2138406_0_0_1"/>
<organism evidence="1">
    <name type="scientific">Albugo laibachii Nc14</name>
    <dbReference type="NCBI Taxonomy" id="890382"/>
    <lineage>
        <taxon>Eukaryota</taxon>
        <taxon>Sar</taxon>
        <taxon>Stramenopiles</taxon>
        <taxon>Oomycota</taxon>
        <taxon>Peronosporomycetes</taxon>
        <taxon>Albuginales</taxon>
        <taxon>Albuginaceae</taxon>
        <taxon>Albugo</taxon>
    </lineage>
</organism>
<gene>
    <name evidence="1" type="primary">AlNc14C325G10625</name>
    <name evidence="1" type="ORF">ALNC14_119810</name>
</gene>
<proteinExistence type="predicted"/>
<sequence length="125" mass="14154">MFSSDLETLSVKNWGNAHRLLGMRINYNDEDGYDIDQEVAIVDMLKELGLRNARGTRTPVGDTTNDMPQNDVALSVCTTSGGVSVCTFQSLVERLLWISRCTRRKISYAVHLATRRTHYPTESDW</sequence>
<protein>
    <submittedName>
        <fullName evidence="1">AlNc14C325G10625 protein</fullName>
    </submittedName>
</protein>
<accession>F0WWL3</accession>
<name>F0WWL3_9STRA</name>